<accession>A0AAV7RS84</accession>
<dbReference type="Gene3D" id="1.20.5.340">
    <property type="match status" value="1"/>
</dbReference>
<name>A0AAV7RS84_PLEWA</name>
<keyword evidence="1" id="KW-0175">Coiled coil</keyword>
<proteinExistence type="predicted"/>
<dbReference type="Proteomes" id="UP001066276">
    <property type="component" value="Chromosome 5"/>
</dbReference>
<sequence length="122" mass="13886">MELYTTPAPSTQWESRPKLLAAIMGSREALEGKIESVAIEVNLFRADLWKVSGRVQITEGSISELREEVTTLRQQMAEVTSRAETLEARVENAEGRSRRNNVRFIRFPEQAEGYAMEAVEER</sequence>
<comment type="caution">
    <text evidence="2">The sequence shown here is derived from an EMBL/GenBank/DDBJ whole genome shotgun (WGS) entry which is preliminary data.</text>
</comment>
<gene>
    <name evidence="2" type="ORF">NDU88_007889</name>
</gene>
<evidence type="ECO:0000313" key="3">
    <source>
        <dbReference type="Proteomes" id="UP001066276"/>
    </source>
</evidence>
<evidence type="ECO:0000313" key="2">
    <source>
        <dbReference type="EMBL" id="KAJ1155154.1"/>
    </source>
</evidence>
<dbReference type="AlphaFoldDB" id="A0AAV7RS84"/>
<keyword evidence="3" id="KW-1185">Reference proteome</keyword>
<protein>
    <submittedName>
        <fullName evidence="2">Uncharacterized protein</fullName>
    </submittedName>
</protein>
<reference evidence="2" key="1">
    <citation type="journal article" date="2022" name="bioRxiv">
        <title>Sequencing and chromosome-scale assembly of the giantPleurodeles waltlgenome.</title>
        <authorList>
            <person name="Brown T."/>
            <person name="Elewa A."/>
            <person name="Iarovenko S."/>
            <person name="Subramanian E."/>
            <person name="Araus A.J."/>
            <person name="Petzold A."/>
            <person name="Susuki M."/>
            <person name="Suzuki K.-i.T."/>
            <person name="Hayashi T."/>
            <person name="Toyoda A."/>
            <person name="Oliveira C."/>
            <person name="Osipova E."/>
            <person name="Leigh N.D."/>
            <person name="Simon A."/>
            <person name="Yun M.H."/>
        </authorList>
    </citation>
    <scope>NUCLEOTIDE SEQUENCE</scope>
    <source>
        <strain evidence="2">20211129_DDA</strain>
        <tissue evidence="2">Liver</tissue>
    </source>
</reference>
<dbReference type="EMBL" id="JANPWB010000009">
    <property type="protein sequence ID" value="KAJ1155154.1"/>
    <property type="molecule type" value="Genomic_DNA"/>
</dbReference>
<feature type="coiled-coil region" evidence="1">
    <location>
        <begin position="55"/>
        <end position="96"/>
    </location>
</feature>
<evidence type="ECO:0000256" key="1">
    <source>
        <dbReference type="SAM" id="Coils"/>
    </source>
</evidence>
<organism evidence="2 3">
    <name type="scientific">Pleurodeles waltl</name>
    <name type="common">Iberian ribbed newt</name>
    <dbReference type="NCBI Taxonomy" id="8319"/>
    <lineage>
        <taxon>Eukaryota</taxon>
        <taxon>Metazoa</taxon>
        <taxon>Chordata</taxon>
        <taxon>Craniata</taxon>
        <taxon>Vertebrata</taxon>
        <taxon>Euteleostomi</taxon>
        <taxon>Amphibia</taxon>
        <taxon>Batrachia</taxon>
        <taxon>Caudata</taxon>
        <taxon>Salamandroidea</taxon>
        <taxon>Salamandridae</taxon>
        <taxon>Pleurodelinae</taxon>
        <taxon>Pleurodeles</taxon>
    </lineage>
</organism>